<proteinExistence type="predicted"/>
<keyword evidence="2" id="KW-1185">Reference proteome</keyword>
<accession>A0ABQ4KI39</accession>
<protein>
    <recommendedName>
        <fullName evidence="3">YlbE-like protein</fullName>
    </recommendedName>
</protein>
<gene>
    <name evidence="1" type="primary">ylbE</name>
    <name evidence="1" type="ORF">J8TS2_19400</name>
</gene>
<evidence type="ECO:0000313" key="1">
    <source>
        <dbReference type="EMBL" id="GIN57621.1"/>
    </source>
</evidence>
<dbReference type="InterPro" id="IPR025613">
    <property type="entry name" value="YlbE"/>
</dbReference>
<evidence type="ECO:0000313" key="2">
    <source>
        <dbReference type="Proteomes" id="UP000679950"/>
    </source>
</evidence>
<dbReference type="EMBL" id="BORB01000013">
    <property type="protein sequence ID" value="GIN57621.1"/>
    <property type="molecule type" value="Genomic_DNA"/>
</dbReference>
<evidence type="ECO:0008006" key="3">
    <source>
        <dbReference type="Google" id="ProtNLM"/>
    </source>
</evidence>
<dbReference type="Pfam" id="PF14003">
    <property type="entry name" value="YlbE"/>
    <property type="match status" value="1"/>
</dbReference>
<sequence length="79" mass="9871">MRQEIIQYIYNKRELQQFLREQPQWYRKLSREPEQLEQFEVASLHYFKKTIPHRIEKFSNNMHMASMMMNMLQAFNTSK</sequence>
<dbReference type="RefSeq" id="WP_158320469.1">
    <property type="nucleotide sequence ID" value="NZ_BORB01000013.1"/>
</dbReference>
<reference evidence="1 2" key="1">
    <citation type="submission" date="2021-03" db="EMBL/GenBank/DDBJ databases">
        <title>Antimicrobial resistance genes in bacteria isolated from Japanese honey, and their potential for conferring macrolide and lincosamide resistance in the American foulbrood pathogen Paenibacillus larvae.</title>
        <authorList>
            <person name="Okamoto M."/>
            <person name="Kumagai M."/>
            <person name="Kanamori H."/>
            <person name="Takamatsu D."/>
        </authorList>
    </citation>
    <scope>NUCLEOTIDE SEQUENCE [LARGE SCALE GENOMIC DNA]</scope>
    <source>
        <strain evidence="1 2">J8TS2</strain>
    </source>
</reference>
<name>A0ABQ4KI39_9BACI</name>
<organism evidence="1 2">
    <name type="scientific">Lederbergia ruris</name>
    <dbReference type="NCBI Taxonomy" id="217495"/>
    <lineage>
        <taxon>Bacteria</taxon>
        <taxon>Bacillati</taxon>
        <taxon>Bacillota</taxon>
        <taxon>Bacilli</taxon>
        <taxon>Bacillales</taxon>
        <taxon>Bacillaceae</taxon>
        <taxon>Lederbergia</taxon>
    </lineage>
</organism>
<dbReference type="Proteomes" id="UP000679950">
    <property type="component" value="Unassembled WGS sequence"/>
</dbReference>
<comment type="caution">
    <text evidence="1">The sequence shown here is derived from an EMBL/GenBank/DDBJ whole genome shotgun (WGS) entry which is preliminary data.</text>
</comment>